<reference evidence="4" key="2">
    <citation type="journal article" date="2023" name="IMA Fungus">
        <title>Comparative genomic study of the Penicillium genus elucidates a diverse pangenome and 15 lateral gene transfer events.</title>
        <authorList>
            <person name="Petersen C."/>
            <person name="Sorensen T."/>
            <person name="Nielsen M.R."/>
            <person name="Sondergaard T.E."/>
            <person name="Sorensen J.L."/>
            <person name="Fitzpatrick D.A."/>
            <person name="Frisvad J.C."/>
            <person name="Nielsen K.L."/>
        </authorList>
    </citation>
    <scope>NUCLEOTIDE SEQUENCE</scope>
    <source>
        <strain evidence="4">IBT 26290</strain>
    </source>
</reference>
<dbReference type="RefSeq" id="XP_056541647.1">
    <property type="nucleotide sequence ID" value="XM_056689218.1"/>
</dbReference>
<dbReference type="Pfam" id="PF19501">
    <property type="entry name" value="PcRGLX_1st"/>
    <property type="match status" value="1"/>
</dbReference>
<evidence type="ECO:0008006" key="6">
    <source>
        <dbReference type="Google" id="ProtNLM"/>
    </source>
</evidence>
<proteinExistence type="predicted"/>
<dbReference type="InterPro" id="IPR048331">
    <property type="entry name" value="PcRGLX/YetA_3rd"/>
</dbReference>
<evidence type="ECO:0000313" key="4">
    <source>
        <dbReference type="EMBL" id="KAJ5160089.1"/>
    </source>
</evidence>
<protein>
    <recommendedName>
        <fullName evidence="6">Tat pathway signal sequence domain protein</fullName>
    </recommendedName>
</protein>
<evidence type="ECO:0000259" key="3">
    <source>
        <dbReference type="Pfam" id="PF21346"/>
    </source>
</evidence>
<dbReference type="InterPro" id="IPR048330">
    <property type="entry name" value="PcRGLX/YetA_2nd"/>
</dbReference>
<dbReference type="PANTHER" id="PTHR40081:SF1">
    <property type="entry name" value="TAT PATHWAY SIGNAL SEQUENCE DOMAIN PROTEIN"/>
    <property type="match status" value="1"/>
</dbReference>
<dbReference type="PANTHER" id="PTHR40081">
    <property type="entry name" value="CONCANAVALIN A-LIKE LECTIN/GLUCANASE"/>
    <property type="match status" value="1"/>
</dbReference>
<organism evidence="4 5">
    <name type="scientific">Penicillium canariense</name>
    <dbReference type="NCBI Taxonomy" id="189055"/>
    <lineage>
        <taxon>Eukaryota</taxon>
        <taxon>Fungi</taxon>
        <taxon>Dikarya</taxon>
        <taxon>Ascomycota</taxon>
        <taxon>Pezizomycotina</taxon>
        <taxon>Eurotiomycetes</taxon>
        <taxon>Eurotiomycetidae</taxon>
        <taxon>Eurotiales</taxon>
        <taxon>Aspergillaceae</taxon>
        <taxon>Penicillium</taxon>
    </lineage>
</organism>
<dbReference type="Pfam" id="PF21345">
    <property type="entry name" value="PcRGLX_2nd"/>
    <property type="match status" value="1"/>
</dbReference>
<feature type="domain" description="PcRGLX/YetA-like C-terminal alpha/alpha toroid" evidence="3">
    <location>
        <begin position="450"/>
        <end position="873"/>
    </location>
</feature>
<dbReference type="AlphaFoldDB" id="A0A9W9HXH1"/>
<sequence length="913" mass="101572">MSTSNLRWLTSHGPHILSDGVSFGIPWRRGLYQPGQTFVIEAKGTQWPLDSRELAYWADGSLKWTAHSVSADIGYSDQYTVTGLSHPHGFSPGIEIKQQANSLSVTSPSGLHLWFAAPGSSSILQQLDIDGQIVCSAATVVSSINGEEHTARVDAVKVENSTPRRALIKVSGIVEAGSDSALLPFDVRFYIYSHASSIRIVHSFIHDLDPDKTLTSLGLRFSIPLGQTELYNRHVRLGGSGGGILKEEVKGLSGLRHGPTIQNRIDQTAGRAVTLKASEWARTDLSKGLSFIPSWNSYSLAQLSSDGFTVKKRTKPGCSWVKVPGGGRADGTVYVGTASHGGLAVGMSDFWERYPTQIDLDELTSEEGSITVWLYSPLAEPLETAPYHDGLGLDTYDKQLQALDVTYEDFEPGFASANGIARTNQVFMKPFLHTPSNEEFSAFSSLVRDPPRLVATGVHMHSSGAFHGCWAPDSQTLGLAPTPKQAEIETQLSLLFDFYHRQVEQHRWYGFWDHGDVQHTYDPYRHAWRYDVGGYAWDNSELSTDLWLWLYFLHTGRADVFKMAEAMTRHTGEVDVYHSGNFRGFGTRHGVQHFSDSSKQLRISNVLYRRIYFYLTGDERTGDLISELQDCQNTLLALDSHRKVQEHAGIPAGFAMTNIGLDGGALVTAWLTAWERRSEGWLRYKALLIQFLDGIAGLRHGIGNNAILLNPTTGEVRECPPPTPEYAISHLSMLFGFPEIIAELFHFAREEHPDVVGRFMEVWLAYCRAYNGGPDVQREEFGFEFPSHATWRQSHSTLTAFAAVEQNNEKLAHAAWDQFFHTDGYTDDHDWSFIQASPPEYYCDGVEAPWVTTNEAARYGVSAISNLASIGKFLASAYLSHSYCPRYKSVDDTFVLNSIGLTTESLESRSNIR</sequence>
<reference evidence="4" key="1">
    <citation type="submission" date="2022-11" db="EMBL/GenBank/DDBJ databases">
        <authorList>
            <person name="Petersen C."/>
        </authorList>
    </citation>
    <scope>NUCLEOTIDE SEQUENCE</scope>
    <source>
        <strain evidence="4">IBT 26290</strain>
    </source>
</reference>
<name>A0A9W9HXH1_9EURO</name>
<dbReference type="InterPro" id="IPR045793">
    <property type="entry name" value="PcRGLX/YetA-like"/>
</dbReference>
<evidence type="ECO:0000259" key="2">
    <source>
        <dbReference type="Pfam" id="PF21345"/>
    </source>
</evidence>
<feature type="domain" description="PcRGLX/YetA-like central beta-sandwich" evidence="2">
    <location>
        <begin position="94"/>
        <end position="444"/>
    </location>
</feature>
<dbReference type="InterPro" id="IPR048329">
    <property type="entry name" value="PcRGLX_1st"/>
</dbReference>
<dbReference type="OrthoDB" id="4798501at2759"/>
<keyword evidence="5" id="KW-1185">Reference proteome</keyword>
<dbReference type="GeneID" id="81428394"/>
<dbReference type="Pfam" id="PF21346">
    <property type="entry name" value="PcRGLX_3rd"/>
    <property type="match status" value="1"/>
</dbReference>
<evidence type="ECO:0000313" key="5">
    <source>
        <dbReference type="Proteomes" id="UP001149163"/>
    </source>
</evidence>
<dbReference type="Proteomes" id="UP001149163">
    <property type="component" value="Unassembled WGS sequence"/>
</dbReference>
<accession>A0A9W9HXH1</accession>
<comment type="caution">
    <text evidence="4">The sequence shown here is derived from an EMBL/GenBank/DDBJ whole genome shotgun (WGS) entry which is preliminary data.</text>
</comment>
<gene>
    <name evidence="4" type="ORF">N7482_007093</name>
</gene>
<evidence type="ECO:0000259" key="1">
    <source>
        <dbReference type="Pfam" id="PF19501"/>
    </source>
</evidence>
<feature type="domain" description="PcRGLX/YetA-like N-terminal RIFT barrel" evidence="1">
    <location>
        <begin position="3"/>
        <end position="82"/>
    </location>
</feature>
<dbReference type="EMBL" id="JAPQKN010000004">
    <property type="protein sequence ID" value="KAJ5160089.1"/>
    <property type="molecule type" value="Genomic_DNA"/>
</dbReference>